<evidence type="ECO:0000256" key="3">
    <source>
        <dbReference type="ARBA" id="ARBA00022691"/>
    </source>
</evidence>
<dbReference type="NCBIfam" id="NF000986">
    <property type="entry name" value="PRK00103.1-4"/>
    <property type="match status" value="1"/>
</dbReference>
<keyword evidence="5" id="KW-0698">rRNA processing</keyword>
<evidence type="ECO:0000313" key="7">
    <source>
        <dbReference type="Proteomes" id="UP000242469"/>
    </source>
</evidence>
<comment type="subcellular location">
    <subcellularLocation>
        <location evidence="5">Cytoplasm</location>
    </subcellularLocation>
</comment>
<sequence length="155" mass="17331">MRIRLLAVGNRVPAWVEEGYNEYARRLPPDFQLELVELTPGHRGKNADIARAIRSEGDAMLAAIGKGDRVVALDVKGRPWSTPQLAEQSEQWRMDGRNISLLIGGPDGLDPRALALADQKWSLSALTLPHPLVRVVLAEQLYRAWTILQGHPYHK</sequence>
<comment type="function">
    <text evidence="5">Specifically methylates the pseudouridine at position 1915 (m3Psi1915) in 23S rRNA.</text>
</comment>
<comment type="catalytic activity">
    <reaction evidence="5">
        <text>pseudouridine(1915) in 23S rRNA + S-adenosyl-L-methionine = N(3)-methylpseudouridine(1915) in 23S rRNA + S-adenosyl-L-homocysteine + H(+)</text>
        <dbReference type="Rhea" id="RHEA:42752"/>
        <dbReference type="Rhea" id="RHEA-COMP:10221"/>
        <dbReference type="Rhea" id="RHEA-COMP:10222"/>
        <dbReference type="ChEBI" id="CHEBI:15378"/>
        <dbReference type="ChEBI" id="CHEBI:57856"/>
        <dbReference type="ChEBI" id="CHEBI:59789"/>
        <dbReference type="ChEBI" id="CHEBI:65314"/>
        <dbReference type="ChEBI" id="CHEBI:74486"/>
        <dbReference type="EC" id="2.1.1.177"/>
    </reaction>
</comment>
<dbReference type="Pfam" id="PF02590">
    <property type="entry name" value="SPOUT_MTase"/>
    <property type="match status" value="1"/>
</dbReference>
<dbReference type="HAMAP" id="MF_00658">
    <property type="entry name" value="23SrRNA_methyltr_H"/>
    <property type="match status" value="1"/>
</dbReference>
<dbReference type="NCBIfam" id="TIGR00246">
    <property type="entry name" value="tRNA_RlmH_YbeA"/>
    <property type="match status" value="1"/>
</dbReference>
<dbReference type="AlphaFoldDB" id="A0A1H3YPB5"/>
<reference evidence="7" key="1">
    <citation type="submission" date="2016-10" db="EMBL/GenBank/DDBJ databases">
        <authorList>
            <person name="Varghese N."/>
            <person name="Submissions S."/>
        </authorList>
    </citation>
    <scope>NUCLEOTIDE SEQUENCE [LARGE SCALE GENOMIC DNA]</scope>
    <source>
        <strain evidence="7">DSM 11526</strain>
    </source>
</reference>
<dbReference type="PANTHER" id="PTHR33603:SF1">
    <property type="entry name" value="RIBOSOMAL RNA LARGE SUBUNIT METHYLTRANSFERASE H"/>
    <property type="match status" value="1"/>
</dbReference>
<protein>
    <recommendedName>
        <fullName evidence="5">Ribosomal RNA large subunit methyltransferase H</fullName>
        <ecNumber evidence="5">2.1.1.177</ecNumber>
    </recommendedName>
    <alternativeName>
        <fullName evidence="5">23S rRNA (pseudouridine1915-N3)-methyltransferase</fullName>
    </alternativeName>
    <alternativeName>
        <fullName evidence="5">23S rRNA m3Psi1915 methyltransferase</fullName>
    </alternativeName>
    <alternativeName>
        <fullName evidence="5">rRNA (pseudouridine-N3-)-methyltransferase RlmH</fullName>
    </alternativeName>
</protein>
<feature type="binding site" evidence="5">
    <location>
        <position position="73"/>
    </location>
    <ligand>
        <name>S-adenosyl-L-methionine</name>
        <dbReference type="ChEBI" id="CHEBI:59789"/>
    </ligand>
</feature>
<dbReference type="OrthoDB" id="9806643at2"/>
<dbReference type="InterPro" id="IPR029026">
    <property type="entry name" value="tRNA_m1G_MTases_N"/>
</dbReference>
<dbReference type="SUPFAM" id="SSF75217">
    <property type="entry name" value="alpha/beta knot"/>
    <property type="match status" value="1"/>
</dbReference>
<keyword evidence="1 5" id="KW-0489">Methyltransferase</keyword>
<dbReference type="STRING" id="1122198.SAMN02745729_101549"/>
<feature type="binding site" evidence="5">
    <location>
        <begin position="123"/>
        <end position="128"/>
    </location>
    <ligand>
        <name>S-adenosyl-L-methionine</name>
        <dbReference type="ChEBI" id="CHEBI:59789"/>
    </ligand>
</feature>
<proteinExistence type="inferred from homology"/>
<dbReference type="RefSeq" id="WP_091822656.1">
    <property type="nucleotide sequence ID" value="NZ_FNRJ01000001.1"/>
</dbReference>
<dbReference type="InterPro" id="IPR003742">
    <property type="entry name" value="RlmH-like"/>
</dbReference>
<keyword evidence="5" id="KW-0963">Cytoplasm</keyword>
<accession>A0A1H3YPB5</accession>
<keyword evidence="3 5" id="KW-0949">S-adenosyl-L-methionine</keyword>
<keyword evidence="7" id="KW-1185">Reference proteome</keyword>
<comment type="similarity">
    <text evidence="4 5">Belongs to the RNA methyltransferase RlmH family.</text>
</comment>
<evidence type="ECO:0000256" key="5">
    <source>
        <dbReference type="HAMAP-Rule" id="MF_00658"/>
    </source>
</evidence>
<dbReference type="GO" id="GO:0005737">
    <property type="term" value="C:cytoplasm"/>
    <property type="evidence" value="ECO:0007669"/>
    <property type="project" value="UniProtKB-SubCell"/>
</dbReference>
<dbReference type="PANTHER" id="PTHR33603">
    <property type="entry name" value="METHYLTRANSFERASE"/>
    <property type="match status" value="1"/>
</dbReference>
<dbReference type="GO" id="GO:0070038">
    <property type="term" value="F:rRNA (pseudouridine-N3-)-methyltransferase activity"/>
    <property type="evidence" value="ECO:0007669"/>
    <property type="project" value="UniProtKB-UniRule"/>
</dbReference>
<name>A0A1H3YPB5_9GAMM</name>
<dbReference type="InterPro" id="IPR029028">
    <property type="entry name" value="Alpha/beta_knot_MTases"/>
</dbReference>
<comment type="subunit">
    <text evidence="5">Homodimer.</text>
</comment>
<feature type="binding site" evidence="5">
    <location>
        <position position="104"/>
    </location>
    <ligand>
        <name>S-adenosyl-L-methionine</name>
        <dbReference type="ChEBI" id="CHEBI:59789"/>
    </ligand>
</feature>
<dbReference type="CDD" id="cd18081">
    <property type="entry name" value="RlmH-like"/>
    <property type="match status" value="1"/>
</dbReference>
<dbReference type="EC" id="2.1.1.177" evidence="5"/>
<dbReference type="PIRSF" id="PIRSF004505">
    <property type="entry name" value="MT_bac"/>
    <property type="match status" value="1"/>
</dbReference>
<dbReference type="Proteomes" id="UP000242469">
    <property type="component" value="Unassembled WGS sequence"/>
</dbReference>
<evidence type="ECO:0000256" key="1">
    <source>
        <dbReference type="ARBA" id="ARBA00022603"/>
    </source>
</evidence>
<dbReference type="EMBL" id="FNRJ01000001">
    <property type="protein sequence ID" value="SEA13365.1"/>
    <property type="molecule type" value="Genomic_DNA"/>
</dbReference>
<gene>
    <name evidence="5" type="primary">rlmH</name>
    <name evidence="6" type="ORF">SAMN02745729_101549</name>
</gene>
<organism evidence="6 7">
    <name type="scientific">Marinobacterium iners DSM 11526</name>
    <dbReference type="NCBI Taxonomy" id="1122198"/>
    <lineage>
        <taxon>Bacteria</taxon>
        <taxon>Pseudomonadati</taxon>
        <taxon>Pseudomonadota</taxon>
        <taxon>Gammaproteobacteria</taxon>
        <taxon>Oceanospirillales</taxon>
        <taxon>Oceanospirillaceae</taxon>
        <taxon>Marinobacterium</taxon>
    </lineage>
</organism>
<dbReference type="Gene3D" id="3.40.1280.10">
    <property type="match status" value="1"/>
</dbReference>
<evidence type="ECO:0000256" key="2">
    <source>
        <dbReference type="ARBA" id="ARBA00022679"/>
    </source>
</evidence>
<keyword evidence="2 5" id="KW-0808">Transferase</keyword>
<evidence type="ECO:0000256" key="4">
    <source>
        <dbReference type="ARBA" id="ARBA00038303"/>
    </source>
</evidence>
<evidence type="ECO:0000313" key="6">
    <source>
        <dbReference type="EMBL" id="SEA13365.1"/>
    </source>
</evidence>